<dbReference type="PANTHER" id="PTHR11106">
    <property type="entry name" value="GANGLIOSIDE INDUCED DIFFERENTIATION ASSOCIATED PROTEIN 2-RELATED"/>
    <property type="match status" value="1"/>
</dbReference>
<protein>
    <recommendedName>
        <fullName evidence="1">Macro domain-containing protein</fullName>
    </recommendedName>
</protein>
<dbReference type="PANTHER" id="PTHR11106:SF27">
    <property type="entry name" value="MACRO DOMAIN-CONTAINING PROTEIN"/>
    <property type="match status" value="1"/>
</dbReference>
<sequence length="209" mass="22028">MSTKSLPDEPNLGVMPRYVLELPFPETRIVVSSGFITDFTGSAIVNAANPRMLGGGGVDGAISRAGGDALYKARQALPLQESPGAKPARCPTGKAVLTIGGDLPCPFCIHAVGPCYTHLSSLEEGDELLKSAYANSMAVAQGQSMTSVAFSLLSAGVYRGDRTLKEVLAIGVDEIVKAAYEGLEEVHLMAFLDKERDLLVELLADRSTS</sequence>
<dbReference type="PROSITE" id="PS51154">
    <property type="entry name" value="MACRO"/>
    <property type="match status" value="1"/>
</dbReference>
<dbReference type="Pfam" id="PF01661">
    <property type="entry name" value="Macro"/>
    <property type="match status" value="1"/>
</dbReference>
<gene>
    <name evidence="2" type="ORF">TeGR_g5874</name>
</gene>
<feature type="domain" description="Macro" evidence="1">
    <location>
        <begin position="16"/>
        <end position="207"/>
    </location>
</feature>
<dbReference type="Gene3D" id="3.40.220.10">
    <property type="entry name" value="Leucine Aminopeptidase, subunit E, domain 1"/>
    <property type="match status" value="1"/>
</dbReference>
<proteinExistence type="predicted"/>
<organism evidence="2 3">
    <name type="scientific">Tetraparma gracilis</name>
    <dbReference type="NCBI Taxonomy" id="2962635"/>
    <lineage>
        <taxon>Eukaryota</taxon>
        <taxon>Sar</taxon>
        <taxon>Stramenopiles</taxon>
        <taxon>Ochrophyta</taxon>
        <taxon>Bolidophyceae</taxon>
        <taxon>Parmales</taxon>
        <taxon>Triparmaceae</taxon>
        <taxon>Tetraparma</taxon>
    </lineage>
</organism>
<accession>A0ABQ6MT96</accession>
<reference evidence="2 3" key="1">
    <citation type="journal article" date="2023" name="Commun. Biol.">
        <title>Genome analysis of Parmales, the sister group of diatoms, reveals the evolutionary specialization of diatoms from phago-mixotrophs to photoautotrophs.</title>
        <authorList>
            <person name="Ban H."/>
            <person name="Sato S."/>
            <person name="Yoshikawa S."/>
            <person name="Yamada K."/>
            <person name="Nakamura Y."/>
            <person name="Ichinomiya M."/>
            <person name="Sato N."/>
            <person name="Blanc-Mathieu R."/>
            <person name="Endo H."/>
            <person name="Kuwata A."/>
            <person name="Ogata H."/>
        </authorList>
    </citation>
    <scope>NUCLEOTIDE SEQUENCE [LARGE SCALE GENOMIC DNA]</scope>
</reference>
<evidence type="ECO:0000259" key="1">
    <source>
        <dbReference type="PROSITE" id="PS51154"/>
    </source>
</evidence>
<dbReference type="InterPro" id="IPR043472">
    <property type="entry name" value="Macro_dom-like"/>
</dbReference>
<comment type="caution">
    <text evidence="2">The sequence shown here is derived from an EMBL/GenBank/DDBJ whole genome shotgun (WGS) entry which is preliminary data.</text>
</comment>
<dbReference type="InterPro" id="IPR002589">
    <property type="entry name" value="Macro_dom"/>
</dbReference>
<dbReference type="SMART" id="SM00506">
    <property type="entry name" value="A1pp"/>
    <property type="match status" value="1"/>
</dbReference>
<evidence type="ECO:0000313" key="2">
    <source>
        <dbReference type="EMBL" id="GMI32811.1"/>
    </source>
</evidence>
<dbReference type="SUPFAM" id="SSF52949">
    <property type="entry name" value="Macro domain-like"/>
    <property type="match status" value="1"/>
</dbReference>
<name>A0ABQ6MT96_9STRA</name>
<dbReference type="Proteomes" id="UP001165060">
    <property type="component" value="Unassembled WGS sequence"/>
</dbReference>
<evidence type="ECO:0000313" key="3">
    <source>
        <dbReference type="Proteomes" id="UP001165060"/>
    </source>
</evidence>
<dbReference type="EMBL" id="BRYB01003216">
    <property type="protein sequence ID" value="GMI32811.1"/>
    <property type="molecule type" value="Genomic_DNA"/>
</dbReference>
<keyword evidence="3" id="KW-1185">Reference proteome</keyword>